<gene>
    <name evidence="1" type="ORF">ROSINTL182_06393</name>
</gene>
<organism evidence="1 2">
    <name type="scientific">Roseburia intestinalis L1-82</name>
    <dbReference type="NCBI Taxonomy" id="536231"/>
    <lineage>
        <taxon>Bacteria</taxon>
        <taxon>Bacillati</taxon>
        <taxon>Bacillota</taxon>
        <taxon>Clostridia</taxon>
        <taxon>Lachnospirales</taxon>
        <taxon>Lachnospiraceae</taxon>
        <taxon>Roseburia</taxon>
    </lineage>
</organism>
<reference evidence="1 2" key="1">
    <citation type="submission" date="2009-08" db="EMBL/GenBank/DDBJ databases">
        <authorList>
            <person name="Weinstock G."/>
            <person name="Sodergren E."/>
            <person name="Clifton S."/>
            <person name="Fulton L."/>
            <person name="Fulton B."/>
            <person name="Courtney L."/>
            <person name="Fronick C."/>
            <person name="Harrison M."/>
            <person name="Strong C."/>
            <person name="Farmer C."/>
            <person name="Delahaunty K."/>
            <person name="Markovic C."/>
            <person name="Hall O."/>
            <person name="Minx P."/>
            <person name="Tomlinson C."/>
            <person name="Mitreva M."/>
            <person name="Nelson J."/>
            <person name="Hou S."/>
            <person name="Wollam A."/>
            <person name="Pepin K.H."/>
            <person name="Johnson M."/>
            <person name="Bhonagiri V."/>
            <person name="Nash W.E."/>
            <person name="Warren W."/>
            <person name="Chinwalla A."/>
            <person name="Mardis E.R."/>
            <person name="Wilson R.K."/>
        </authorList>
    </citation>
    <scope>NUCLEOTIDE SEQUENCE [LARGE SCALE GENOMIC DNA]</scope>
    <source>
        <strain evidence="1 2">L1-82</strain>
    </source>
</reference>
<evidence type="ECO:0000313" key="2">
    <source>
        <dbReference type="Proteomes" id="UP000004828"/>
    </source>
</evidence>
<dbReference type="Proteomes" id="UP000004828">
    <property type="component" value="Unassembled WGS sequence"/>
</dbReference>
<accession>C7G917</accession>
<protein>
    <submittedName>
        <fullName evidence="1">Uncharacterized protein</fullName>
    </submittedName>
</protein>
<sequence>MGAQSFIWDWKNLKFCYFSRLWKKMTADIIRKEIWERETIK</sequence>
<comment type="caution">
    <text evidence="1">The sequence shown here is derived from an EMBL/GenBank/DDBJ whole genome shotgun (WGS) entry which is preliminary data.</text>
</comment>
<dbReference type="EMBL" id="ABYJ02000065">
    <property type="protein sequence ID" value="EEV01668.1"/>
    <property type="molecule type" value="Genomic_DNA"/>
</dbReference>
<name>C7G917_9FIRM</name>
<dbReference type="HOGENOM" id="CLU_3276057_0_0_9"/>
<evidence type="ECO:0000313" key="1">
    <source>
        <dbReference type="EMBL" id="EEV01668.1"/>
    </source>
</evidence>
<dbReference type="AlphaFoldDB" id="C7G917"/>
<proteinExistence type="predicted"/>